<reference evidence="1" key="1">
    <citation type="submission" date="2020-08" db="EMBL/GenBank/DDBJ databases">
        <title>Multicomponent nature underlies the extraordinary mechanical properties of spider dragline silk.</title>
        <authorList>
            <person name="Kono N."/>
            <person name="Nakamura H."/>
            <person name="Mori M."/>
            <person name="Yoshida Y."/>
            <person name="Ohtoshi R."/>
            <person name="Malay A.D."/>
            <person name="Moran D.A.P."/>
            <person name="Tomita M."/>
            <person name="Numata K."/>
            <person name="Arakawa K."/>
        </authorList>
    </citation>
    <scope>NUCLEOTIDE SEQUENCE</scope>
</reference>
<sequence length="138" mass="15791">MGDELPGQWGGFLSRLPTYLLPSLSIKYHLEHIYQKICKQRKSLPSYGQLHQGDKRPKSDLTSEILTAHVNTCKPTTHGELPFVQGELKHLFKERNRARKLHQTPTKPNSTDFKTPLKEKLTYTDNMSGRITSYLPGC</sequence>
<dbReference type="EMBL" id="BMAV01014189">
    <property type="protein sequence ID" value="GFY62391.1"/>
    <property type="molecule type" value="Genomic_DNA"/>
</dbReference>
<name>A0A8X7CD83_9ARAC</name>
<organism evidence="1 2">
    <name type="scientific">Trichonephila inaurata madagascariensis</name>
    <dbReference type="NCBI Taxonomy" id="2747483"/>
    <lineage>
        <taxon>Eukaryota</taxon>
        <taxon>Metazoa</taxon>
        <taxon>Ecdysozoa</taxon>
        <taxon>Arthropoda</taxon>
        <taxon>Chelicerata</taxon>
        <taxon>Arachnida</taxon>
        <taxon>Araneae</taxon>
        <taxon>Araneomorphae</taxon>
        <taxon>Entelegynae</taxon>
        <taxon>Araneoidea</taxon>
        <taxon>Nephilidae</taxon>
        <taxon>Trichonephila</taxon>
        <taxon>Trichonephila inaurata</taxon>
    </lineage>
</organism>
<protein>
    <submittedName>
        <fullName evidence="1">Uncharacterized protein</fullName>
    </submittedName>
</protein>
<gene>
    <name evidence="1" type="ORF">TNIN_48931</name>
</gene>
<dbReference type="AlphaFoldDB" id="A0A8X7CD83"/>
<dbReference type="Proteomes" id="UP000886998">
    <property type="component" value="Unassembled WGS sequence"/>
</dbReference>
<evidence type="ECO:0000313" key="2">
    <source>
        <dbReference type="Proteomes" id="UP000886998"/>
    </source>
</evidence>
<dbReference type="OrthoDB" id="6431035at2759"/>
<comment type="caution">
    <text evidence="1">The sequence shown here is derived from an EMBL/GenBank/DDBJ whole genome shotgun (WGS) entry which is preliminary data.</text>
</comment>
<evidence type="ECO:0000313" key="1">
    <source>
        <dbReference type="EMBL" id="GFY62391.1"/>
    </source>
</evidence>
<keyword evidence="2" id="KW-1185">Reference proteome</keyword>
<proteinExistence type="predicted"/>
<accession>A0A8X7CD83</accession>